<feature type="signal peptide" evidence="1">
    <location>
        <begin position="1"/>
        <end position="19"/>
    </location>
</feature>
<organism evidence="2 3">
    <name type="scientific">Truncatella angustata</name>
    <dbReference type="NCBI Taxonomy" id="152316"/>
    <lineage>
        <taxon>Eukaryota</taxon>
        <taxon>Fungi</taxon>
        <taxon>Dikarya</taxon>
        <taxon>Ascomycota</taxon>
        <taxon>Pezizomycotina</taxon>
        <taxon>Sordariomycetes</taxon>
        <taxon>Xylariomycetidae</taxon>
        <taxon>Amphisphaeriales</taxon>
        <taxon>Sporocadaceae</taxon>
        <taxon>Truncatella</taxon>
    </lineage>
</organism>
<reference evidence="2" key="1">
    <citation type="journal article" date="2021" name="Nat. Commun.">
        <title>Genetic determinants of endophytism in the Arabidopsis root mycobiome.</title>
        <authorList>
            <person name="Mesny F."/>
            <person name="Miyauchi S."/>
            <person name="Thiergart T."/>
            <person name="Pickel B."/>
            <person name="Atanasova L."/>
            <person name="Karlsson M."/>
            <person name="Huettel B."/>
            <person name="Barry K.W."/>
            <person name="Haridas S."/>
            <person name="Chen C."/>
            <person name="Bauer D."/>
            <person name="Andreopoulos W."/>
            <person name="Pangilinan J."/>
            <person name="LaButti K."/>
            <person name="Riley R."/>
            <person name="Lipzen A."/>
            <person name="Clum A."/>
            <person name="Drula E."/>
            <person name="Henrissat B."/>
            <person name="Kohler A."/>
            <person name="Grigoriev I.V."/>
            <person name="Martin F.M."/>
            <person name="Hacquard S."/>
        </authorList>
    </citation>
    <scope>NUCLEOTIDE SEQUENCE</scope>
    <source>
        <strain evidence="2">MPI-SDFR-AT-0073</strain>
    </source>
</reference>
<accession>A0A9P8UHG9</accession>
<keyword evidence="3" id="KW-1185">Reference proteome</keyword>
<dbReference type="RefSeq" id="XP_045956577.1">
    <property type="nucleotide sequence ID" value="XM_046107748.1"/>
</dbReference>
<evidence type="ECO:0000313" key="2">
    <source>
        <dbReference type="EMBL" id="KAH6652299.1"/>
    </source>
</evidence>
<dbReference type="AlphaFoldDB" id="A0A9P8UHG9"/>
<gene>
    <name evidence="2" type="ORF">BKA67DRAFT_661047</name>
</gene>
<feature type="chain" id="PRO_5040344870" evidence="1">
    <location>
        <begin position="20"/>
        <end position="153"/>
    </location>
</feature>
<sequence length="153" mass="16189">MQFSTIIISLISIASSAMAAPTDISGSAAVAVGEEKRFVSGWCGLHVKLSQTDSTTATVHVYDSKQFLIATESFSGSGTYSGTVSAQNGMGSDLNLNFYPSGNNDVATFEYGTDYWGSGEAHSSNSRCSVGQWDLKNVFSGRETLDMDCGFSC</sequence>
<evidence type="ECO:0000313" key="3">
    <source>
        <dbReference type="Proteomes" id="UP000758603"/>
    </source>
</evidence>
<evidence type="ECO:0000256" key="1">
    <source>
        <dbReference type="SAM" id="SignalP"/>
    </source>
</evidence>
<protein>
    <submittedName>
        <fullName evidence="2">Uncharacterized protein</fullName>
    </submittedName>
</protein>
<keyword evidence="1" id="KW-0732">Signal</keyword>
<dbReference type="EMBL" id="JAGPXC010000006">
    <property type="protein sequence ID" value="KAH6652299.1"/>
    <property type="molecule type" value="Genomic_DNA"/>
</dbReference>
<dbReference type="Proteomes" id="UP000758603">
    <property type="component" value="Unassembled WGS sequence"/>
</dbReference>
<name>A0A9P8UHG9_9PEZI</name>
<dbReference type="GeneID" id="70136639"/>
<proteinExistence type="predicted"/>
<comment type="caution">
    <text evidence="2">The sequence shown here is derived from an EMBL/GenBank/DDBJ whole genome shotgun (WGS) entry which is preliminary data.</text>
</comment>
<dbReference type="OrthoDB" id="2119228at2759"/>